<dbReference type="AlphaFoldDB" id="A0A839DUD1"/>
<reference evidence="2 3" key="1">
    <citation type="submission" date="2020-07" db="EMBL/GenBank/DDBJ databases">
        <title>Sequencing the genomes of 1000 actinobacteria strains.</title>
        <authorList>
            <person name="Klenk H.-P."/>
        </authorList>
    </citation>
    <scope>NUCLEOTIDE SEQUENCE [LARGE SCALE GENOMIC DNA]</scope>
    <source>
        <strain evidence="2 3">DSM 45975</strain>
    </source>
</reference>
<dbReference type="Pfam" id="PF13275">
    <property type="entry name" value="S4_2"/>
    <property type="match status" value="1"/>
</dbReference>
<dbReference type="PROSITE" id="PS50889">
    <property type="entry name" value="S4"/>
    <property type="match status" value="1"/>
</dbReference>
<dbReference type="Proteomes" id="UP000569329">
    <property type="component" value="Unassembled WGS sequence"/>
</dbReference>
<evidence type="ECO:0000313" key="3">
    <source>
        <dbReference type="Proteomes" id="UP000569329"/>
    </source>
</evidence>
<dbReference type="Gene3D" id="3.10.290.10">
    <property type="entry name" value="RNA-binding S4 domain"/>
    <property type="match status" value="1"/>
</dbReference>
<accession>A0A839DUD1</accession>
<dbReference type="CDD" id="cd00165">
    <property type="entry name" value="S4"/>
    <property type="match status" value="1"/>
</dbReference>
<dbReference type="InterPro" id="IPR036986">
    <property type="entry name" value="S4_RNA-bd_sf"/>
</dbReference>
<proteinExistence type="predicted"/>
<name>A0A839DUD1_9PSEU</name>
<protein>
    <submittedName>
        <fullName evidence="2">Ribosome-associated protein</fullName>
    </submittedName>
</protein>
<keyword evidence="3" id="KW-1185">Reference proteome</keyword>
<sequence>MHEVEISDSTIRLGQLLKLAGVAEHGAEAKALLEEGEVLVNDVVETRRGRQLTVDDKVSVGAEELRIIRG</sequence>
<keyword evidence="1" id="KW-0694">RNA-binding</keyword>
<dbReference type="EMBL" id="JACGWZ010000004">
    <property type="protein sequence ID" value="MBA8825592.1"/>
    <property type="molecule type" value="Genomic_DNA"/>
</dbReference>
<dbReference type="RefSeq" id="WP_182544894.1">
    <property type="nucleotide sequence ID" value="NZ_JACGWZ010000004.1"/>
</dbReference>
<dbReference type="GO" id="GO:0003723">
    <property type="term" value="F:RNA binding"/>
    <property type="evidence" value="ECO:0007669"/>
    <property type="project" value="UniProtKB-KW"/>
</dbReference>
<evidence type="ECO:0000256" key="1">
    <source>
        <dbReference type="PROSITE-ProRule" id="PRU00182"/>
    </source>
</evidence>
<gene>
    <name evidence="2" type="ORF">FHX42_002958</name>
</gene>
<comment type="caution">
    <text evidence="2">The sequence shown here is derived from an EMBL/GenBank/DDBJ whole genome shotgun (WGS) entry which is preliminary data.</text>
</comment>
<dbReference type="SUPFAM" id="SSF55174">
    <property type="entry name" value="Alpha-L RNA-binding motif"/>
    <property type="match status" value="1"/>
</dbReference>
<evidence type="ECO:0000313" key="2">
    <source>
        <dbReference type="EMBL" id="MBA8825592.1"/>
    </source>
</evidence>
<organism evidence="2 3">
    <name type="scientific">Halosaccharopolyspora lacisalsi</name>
    <dbReference type="NCBI Taxonomy" id="1000566"/>
    <lineage>
        <taxon>Bacteria</taxon>
        <taxon>Bacillati</taxon>
        <taxon>Actinomycetota</taxon>
        <taxon>Actinomycetes</taxon>
        <taxon>Pseudonocardiales</taxon>
        <taxon>Pseudonocardiaceae</taxon>
        <taxon>Halosaccharopolyspora</taxon>
    </lineage>
</organism>